<comment type="caution">
    <text evidence="1">The sequence shown here is derived from an EMBL/GenBank/DDBJ whole genome shotgun (WGS) entry which is preliminary data.</text>
</comment>
<sequence length="71" mass="8199">MPLYFTPSVGPFRFVKRISAGSNSAWFWVCLGWWLMPLVWAAKYTVLGCLIVARGVAQWVRVVRAERPRRS</sequence>
<dbReference type="RefSeq" id="WP_037046985.1">
    <property type="nucleotide sequence ID" value="NZ_BAAAUZ010000007.1"/>
</dbReference>
<reference evidence="1" key="1">
    <citation type="journal article" date="2014" name="Int. J. Syst. Evol. Microbiol.">
        <title>Complete genome sequence of Corynebacterium casei LMG S-19264T (=DSM 44701T), isolated from a smear-ripened cheese.</title>
        <authorList>
            <consortium name="US DOE Joint Genome Institute (JGI-PGF)"/>
            <person name="Walter F."/>
            <person name="Albersmeier A."/>
            <person name="Kalinowski J."/>
            <person name="Ruckert C."/>
        </authorList>
    </citation>
    <scope>NUCLEOTIDE SEQUENCE</scope>
    <source>
        <strain evidence="1">VKM Ac-1069</strain>
    </source>
</reference>
<reference evidence="1" key="2">
    <citation type="submission" date="2023-01" db="EMBL/GenBank/DDBJ databases">
        <authorList>
            <person name="Sun Q."/>
            <person name="Evtushenko L."/>
        </authorList>
    </citation>
    <scope>NUCLEOTIDE SEQUENCE</scope>
    <source>
        <strain evidence="1">VKM Ac-1069</strain>
    </source>
</reference>
<accession>A0A9W6NY88</accession>
<dbReference type="Proteomes" id="UP001143463">
    <property type="component" value="Unassembled WGS sequence"/>
</dbReference>
<keyword evidence="2" id="KW-1185">Reference proteome</keyword>
<name>A0A9W6NY88_9PSEU</name>
<dbReference type="AlphaFoldDB" id="A0A9W6NY88"/>
<dbReference type="EMBL" id="BSFQ01000022">
    <property type="protein sequence ID" value="GLL13496.1"/>
    <property type="molecule type" value="Genomic_DNA"/>
</dbReference>
<organism evidence="1 2">
    <name type="scientific">Pseudonocardia halophobica</name>
    <dbReference type="NCBI Taxonomy" id="29401"/>
    <lineage>
        <taxon>Bacteria</taxon>
        <taxon>Bacillati</taxon>
        <taxon>Actinomycetota</taxon>
        <taxon>Actinomycetes</taxon>
        <taxon>Pseudonocardiales</taxon>
        <taxon>Pseudonocardiaceae</taxon>
        <taxon>Pseudonocardia</taxon>
    </lineage>
</organism>
<evidence type="ECO:0000313" key="1">
    <source>
        <dbReference type="EMBL" id="GLL13496.1"/>
    </source>
</evidence>
<evidence type="ECO:0000313" key="2">
    <source>
        <dbReference type="Proteomes" id="UP001143463"/>
    </source>
</evidence>
<gene>
    <name evidence="1" type="ORF">GCM10017577_46400</name>
</gene>
<proteinExistence type="predicted"/>
<protein>
    <submittedName>
        <fullName evidence="1">Uncharacterized protein</fullName>
    </submittedName>
</protein>